<comment type="caution">
    <text evidence="1">The sequence shown here is derived from an EMBL/GenBank/DDBJ whole genome shotgun (WGS) entry which is preliminary data.</text>
</comment>
<dbReference type="Proteomes" id="UP000265520">
    <property type="component" value="Unassembled WGS sequence"/>
</dbReference>
<feature type="non-terminal residue" evidence="1">
    <location>
        <position position="62"/>
    </location>
</feature>
<proteinExistence type="predicted"/>
<organism evidence="1 2">
    <name type="scientific">Trifolium medium</name>
    <dbReference type="NCBI Taxonomy" id="97028"/>
    <lineage>
        <taxon>Eukaryota</taxon>
        <taxon>Viridiplantae</taxon>
        <taxon>Streptophyta</taxon>
        <taxon>Embryophyta</taxon>
        <taxon>Tracheophyta</taxon>
        <taxon>Spermatophyta</taxon>
        <taxon>Magnoliopsida</taxon>
        <taxon>eudicotyledons</taxon>
        <taxon>Gunneridae</taxon>
        <taxon>Pentapetalae</taxon>
        <taxon>rosids</taxon>
        <taxon>fabids</taxon>
        <taxon>Fabales</taxon>
        <taxon>Fabaceae</taxon>
        <taxon>Papilionoideae</taxon>
        <taxon>50 kb inversion clade</taxon>
        <taxon>NPAAA clade</taxon>
        <taxon>Hologalegina</taxon>
        <taxon>IRL clade</taxon>
        <taxon>Trifolieae</taxon>
        <taxon>Trifolium</taxon>
    </lineage>
</organism>
<keyword evidence="2" id="KW-1185">Reference proteome</keyword>
<feature type="non-terminal residue" evidence="1">
    <location>
        <position position="1"/>
    </location>
</feature>
<evidence type="ECO:0000313" key="1">
    <source>
        <dbReference type="EMBL" id="MCI91137.1"/>
    </source>
</evidence>
<protein>
    <submittedName>
        <fullName evidence="1">Uncharacterized protein</fullName>
    </submittedName>
</protein>
<name>A0A392VT84_9FABA</name>
<evidence type="ECO:0000313" key="2">
    <source>
        <dbReference type="Proteomes" id="UP000265520"/>
    </source>
</evidence>
<dbReference type="AlphaFoldDB" id="A0A392VT84"/>
<reference evidence="1 2" key="1">
    <citation type="journal article" date="2018" name="Front. Plant Sci.">
        <title>Red Clover (Trifolium pratense) and Zigzag Clover (T. medium) - A Picture of Genomic Similarities and Differences.</title>
        <authorList>
            <person name="Dluhosova J."/>
            <person name="Istvanek J."/>
            <person name="Nedelnik J."/>
            <person name="Repkova J."/>
        </authorList>
    </citation>
    <scope>NUCLEOTIDE SEQUENCE [LARGE SCALE GENOMIC DNA]</scope>
    <source>
        <strain evidence="2">cv. 10/8</strain>
        <tissue evidence="1">Leaf</tissue>
    </source>
</reference>
<dbReference type="EMBL" id="LXQA011263751">
    <property type="protein sequence ID" value="MCI91137.1"/>
    <property type="molecule type" value="Genomic_DNA"/>
</dbReference>
<sequence length="62" mass="6833">PLFDPGGYFNVEESWGTNQAWSPPSGPPDHHFQQKCVEFQVMRNATMAPPPPEPSDIGHTAV</sequence>
<accession>A0A392VT84</accession>